<proteinExistence type="predicted"/>
<name>A0A9N9WTR9_9DIPT</name>
<protein>
    <submittedName>
        <fullName evidence="1">Uncharacterized protein</fullName>
    </submittedName>
</protein>
<organism evidence="1 2">
    <name type="scientific">Chironomus riparius</name>
    <dbReference type="NCBI Taxonomy" id="315576"/>
    <lineage>
        <taxon>Eukaryota</taxon>
        <taxon>Metazoa</taxon>
        <taxon>Ecdysozoa</taxon>
        <taxon>Arthropoda</taxon>
        <taxon>Hexapoda</taxon>
        <taxon>Insecta</taxon>
        <taxon>Pterygota</taxon>
        <taxon>Neoptera</taxon>
        <taxon>Endopterygota</taxon>
        <taxon>Diptera</taxon>
        <taxon>Nematocera</taxon>
        <taxon>Chironomoidea</taxon>
        <taxon>Chironomidae</taxon>
        <taxon>Chironominae</taxon>
        <taxon>Chironomus</taxon>
    </lineage>
</organism>
<reference evidence="1" key="2">
    <citation type="submission" date="2022-10" db="EMBL/GenBank/DDBJ databases">
        <authorList>
            <consortium name="ENA_rothamsted_submissions"/>
            <consortium name="culmorum"/>
            <person name="King R."/>
        </authorList>
    </citation>
    <scope>NUCLEOTIDE SEQUENCE</scope>
</reference>
<sequence>MNSESSDEDVLQLFPDKDEVMDGQIDHKNFNSESLFLKYFSKNQVLIEKQMNEIHKLLVDNRVEIKGFYFKDLFSVLIEVHLTDSVKNWIFGLIEVRSNIRTLSEKAKMNYLNSVFGKFSLVLNSEIIYLNVIPNISEHLVDCRTSYFPHGMCNGNIINITAKKNIRDNADQFITSVLTKKDNDIYFSKIFGVRLEFSATDSSARFLIKTKDVNNNLLKSLHAAFGALTFCVSTLHFVPINQKDKLATIIGSAPNDKKFWSELSEIDIVLCSESEQAMAMQRNSSIKNIKNTTLPSKNYIDSVPLSAAKSSSIFDRLGPNLVIHRSFKSQTKRLKRISSQASRSAN</sequence>
<keyword evidence="2" id="KW-1185">Reference proteome</keyword>
<dbReference type="AlphaFoldDB" id="A0A9N9WTR9"/>
<gene>
    <name evidence="1" type="ORF">CHIRRI_LOCUS6695</name>
</gene>
<dbReference type="Proteomes" id="UP001153620">
    <property type="component" value="Chromosome 2"/>
</dbReference>
<accession>A0A9N9WTR9</accession>
<evidence type="ECO:0000313" key="1">
    <source>
        <dbReference type="EMBL" id="CAG9803799.1"/>
    </source>
</evidence>
<evidence type="ECO:0000313" key="2">
    <source>
        <dbReference type="Proteomes" id="UP001153620"/>
    </source>
</evidence>
<dbReference type="EMBL" id="OU895878">
    <property type="protein sequence ID" value="CAG9803799.1"/>
    <property type="molecule type" value="Genomic_DNA"/>
</dbReference>
<reference evidence="1" key="1">
    <citation type="submission" date="2022-01" db="EMBL/GenBank/DDBJ databases">
        <authorList>
            <person name="King R."/>
        </authorList>
    </citation>
    <scope>NUCLEOTIDE SEQUENCE</scope>
</reference>